<dbReference type="Proteomes" id="UP000502608">
    <property type="component" value="Chromosome"/>
</dbReference>
<accession>A0A6G9QKP9</accession>
<protein>
    <submittedName>
        <fullName evidence="1">DUF3389 family protein</fullName>
    </submittedName>
</protein>
<keyword evidence="2" id="KW-1185">Reference proteome</keyword>
<dbReference type="EMBL" id="CP050313">
    <property type="protein sequence ID" value="QIR14421.1"/>
    <property type="molecule type" value="Genomic_DNA"/>
</dbReference>
<evidence type="ECO:0000313" key="1">
    <source>
        <dbReference type="EMBL" id="QIR14421.1"/>
    </source>
</evidence>
<evidence type="ECO:0000313" key="2">
    <source>
        <dbReference type="Proteomes" id="UP000502608"/>
    </source>
</evidence>
<dbReference type="KEGG" id="saes:HBH39_07945"/>
<dbReference type="InterPro" id="IPR021811">
    <property type="entry name" value="DUF3389"/>
</dbReference>
<gene>
    <name evidence="1" type="ORF">HBH39_07945</name>
</gene>
<dbReference type="AlphaFoldDB" id="A0A6G9QKP9"/>
<name>A0A6G9QKP9_9GAMM</name>
<dbReference type="Pfam" id="PF11869">
    <property type="entry name" value="DUF3389"/>
    <property type="match status" value="1"/>
</dbReference>
<proteinExistence type="predicted"/>
<sequence>MVLEFSQGKFIITPNEVQCRIKQSSIVLSAAIEDISCFHSGFVIAADAATVKWSIRLDTAAQFEQLLQETGIQAL</sequence>
<reference evidence="1 2" key="1">
    <citation type="submission" date="2020-03" db="EMBL/GenBank/DDBJ databases">
        <title>Complete genome sequence of Shewanella sp.</title>
        <authorList>
            <person name="Kim Y.-S."/>
            <person name="Kim S.-J."/>
            <person name="Jung H.-K."/>
            <person name="Kim K.-H."/>
        </authorList>
    </citation>
    <scope>NUCLEOTIDE SEQUENCE [LARGE SCALE GENOMIC DNA]</scope>
    <source>
        <strain evidence="1 2">PN3F2</strain>
    </source>
</reference>
<dbReference type="RefSeq" id="WP_167677162.1">
    <property type="nucleotide sequence ID" value="NZ_CP050313.1"/>
</dbReference>
<organism evidence="1 2">
    <name type="scientific">Shewanella aestuarii</name>
    <dbReference type="NCBI Taxonomy" id="1028752"/>
    <lineage>
        <taxon>Bacteria</taxon>
        <taxon>Pseudomonadati</taxon>
        <taxon>Pseudomonadota</taxon>
        <taxon>Gammaproteobacteria</taxon>
        <taxon>Alteromonadales</taxon>
        <taxon>Shewanellaceae</taxon>
        <taxon>Shewanella</taxon>
    </lineage>
</organism>